<evidence type="ECO:0000256" key="2">
    <source>
        <dbReference type="ARBA" id="ARBA00022692"/>
    </source>
</evidence>
<keyword evidence="5 7" id="KW-0040">ANK repeat</keyword>
<feature type="domain" description="Palmitoyltransferase DHHC" evidence="9">
    <location>
        <begin position="335"/>
        <end position="451"/>
    </location>
</feature>
<comment type="subcellular location">
    <subcellularLocation>
        <location evidence="1">Membrane</location>
        <topology evidence="1">Multi-pass membrane protein</topology>
    </subcellularLocation>
</comment>
<feature type="transmembrane region" description="Helical" evidence="8">
    <location>
        <begin position="266"/>
        <end position="285"/>
    </location>
</feature>
<evidence type="ECO:0000256" key="8">
    <source>
        <dbReference type="RuleBase" id="RU079119"/>
    </source>
</evidence>
<organism evidence="10 11">
    <name type="scientific">Stentor coeruleus</name>
    <dbReference type="NCBI Taxonomy" id="5963"/>
    <lineage>
        <taxon>Eukaryota</taxon>
        <taxon>Sar</taxon>
        <taxon>Alveolata</taxon>
        <taxon>Ciliophora</taxon>
        <taxon>Postciliodesmatophora</taxon>
        <taxon>Heterotrichea</taxon>
        <taxon>Heterotrichida</taxon>
        <taxon>Stentoridae</taxon>
        <taxon>Stentor</taxon>
    </lineage>
</organism>
<dbReference type="PANTHER" id="PTHR24161:SF85">
    <property type="entry name" value="PALMITOYLTRANSFERASE HIP14"/>
    <property type="match status" value="1"/>
</dbReference>
<name>A0A1R2ALA3_9CILI</name>
<keyword evidence="4 8" id="KW-1133">Transmembrane helix</keyword>
<proteinExistence type="inferred from homology"/>
<feature type="repeat" description="ANK" evidence="7">
    <location>
        <begin position="191"/>
        <end position="223"/>
    </location>
</feature>
<evidence type="ECO:0000256" key="5">
    <source>
        <dbReference type="ARBA" id="ARBA00023043"/>
    </source>
</evidence>
<dbReference type="AlphaFoldDB" id="A0A1R2ALA3"/>
<dbReference type="SMART" id="SM00248">
    <property type="entry name" value="ANK"/>
    <property type="match status" value="5"/>
</dbReference>
<dbReference type="PANTHER" id="PTHR24161">
    <property type="entry name" value="ANK_REP_REGION DOMAIN-CONTAINING PROTEIN-RELATED"/>
    <property type="match status" value="1"/>
</dbReference>
<dbReference type="PROSITE" id="PS50088">
    <property type="entry name" value="ANK_REPEAT"/>
    <property type="match status" value="3"/>
</dbReference>
<evidence type="ECO:0000313" key="11">
    <source>
        <dbReference type="Proteomes" id="UP000187209"/>
    </source>
</evidence>
<feature type="repeat" description="ANK" evidence="7">
    <location>
        <begin position="158"/>
        <end position="190"/>
    </location>
</feature>
<dbReference type="InterPro" id="IPR002110">
    <property type="entry name" value="Ankyrin_rpt"/>
</dbReference>
<accession>A0A1R2ALA3</accession>
<evidence type="ECO:0000256" key="6">
    <source>
        <dbReference type="ARBA" id="ARBA00023136"/>
    </source>
</evidence>
<dbReference type="PROSITE" id="PS50216">
    <property type="entry name" value="DHHC"/>
    <property type="match status" value="1"/>
</dbReference>
<dbReference type="Proteomes" id="UP000187209">
    <property type="component" value="Unassembled WGS sequence"/>
</dbReference>
<keyword evidence="8" id="KW-0808">Transferase</keyword>
<comment type="catalytic activity">
    <reaction evidence="8">
        <text>L-cysteinyl-[protein] + hexadecanoyl-CoA = S-hexadecanoyl-L-cysteinyl-[protein] + CoA</text>
        <dbReference type="Rhea" id="RHEA:36683"/>
        <dbReference type="Rhea" id="RHEA-COMP:10131"/>
        <dbReference type="Rhea" id="RHEA-COMP:11032"/>
        <dbReference type="ChEBI" id="CHEBI:29950"/>
        <dbReference type="ChEBI" id="CHEBI:57287"/>
        <dbReference type="ChEBI" id="CHEBI:57379"/>
        <dbReference type="ChEBI" id="CHEBI:74151"/>
        <dbReference type="EC" id="2.3.1.225"/>
    </reaction>
</comment>
<dbReference type="GO" id="GO:0016020">
    <property type="term" value="C:membrane"/>
    <property type="evidence" value="ECO:0007669"/>
    <property type="project" value="UniProtKB-SubCell"/>
</dbReference>
<feature type="transmembrane region" description="Helical" evidence="8">
    <location>
        <begin position="380"/>
        <end position="404"/>
    </location>
</feature>
<reference evidence="10 11" key="1">
    <citation type="submission" date="2016-11" db="EMBL/GenBank/DDBJ databases">
        <title>The macronuclear genome of Stentor coeruleus: a giant cell with tiny introns.</title>
        <authorList>
            <person name="Slabodnick M."/>
            <person name="Ruby J.G."/>
            <person name="Reiff S.B."/>
            <person name="Swart E.C."/>
            <person name="Gosai S."/>
            <person name="Prabakaran S."/>
            <person name="Witkowska E."/>
            <person name="Larue G.E."/>
            <person name="Fisher S."/>
            <person name="Freeman R.M."/>
            <person name="Gunawardena J."/>
            <person name="Chu W."/>
            <person name="Stover N.A."/>
            <person name="Gregory B.D."/>
            <person name="Nowacki M."/>
            <person name="Derisi J."/>
            <person name="Roy S.W."/>
            <person name="Marshall W.F."/>
            <person name="Sood P."/>
        </authorList>
    </citation>
    <scope>NUCLEOTIDE SEQUENCE [LARGE SCALE GENOMIC DNA]</scope>
    <source>
        <strain evidence="10">WM001</strain>
    </source>
</reference>
<comment type="similarity">
    <text evidence="8">Belongs to the DHHC palmitoyltransferase family.</text>
</comment>
<evidence type="ECO:0000256" key="4">
    <source>
        <dbReference type="ARBA" id="ARBA00022989"/>
    </source>
</evidence>
<dbReference type="Gene3D" id="1.25.40.20">
    <property type="entry name" value="Ankyrin repeat-containing domain"/>
    <property type="match status" value="1"/>
</dbReference>
<comment type="caution">
    <text evidence="10">The sequence shown here is derived from an EMBL/GenBank/DDBJ whole genome shotgun (WGS) entry which is preliminary data.</text>
</comment>
<dbReference type="InterPro" id="IPR001594">
    <property type="entry name" value="Palmitoyltrfase_DHHC"/>
</dbReference>
<keyword evidence="2 8" id="KW-0812">Transmembrane</keyword>
<evidence type="ECO:0000256" key="7">
    <source>
        <dbReference type="PROSITE-ProRule" id="PRU00023"/>
    </source>
</evidence>
<dbReference type="EC" id="2.3.1.225" evidence="8"/>
<dbReference type="OrthoDB" id="163438at2759"/>
<evidence type="ECO:0000256" key="1">
    <source>
        <dbReference type="ARBA" id="ARBA00004141"/>
    </source>
</evidence>
<dbReference type="Pfam" id="PF01529">
    <property type="entry name" value="DHHC"/>
    <property type="match status" value="1"/>
</dbReference>
<keyword evidence="6 8" id="KW-0472">Membrane</keyword>
<keyword evidence="8" id="KW-0012">Acyltransferase</keyword>
<dbReference type="Pfam" id="PF12796">
    <property type="entry name" value="Ank_2"/>
    <property type="match status" value="2"/>
</dbReference>
<feature type="repeat" description="ANK" evidence="7">
    <location>
        <begin position="91"/>
        <end position="123"/>
    </location>
</feature>
<gene>
    <name evidence="10" type="ORF">SteCoe_38800</name>
</gene>
<keyword evidence="3" id="KW-0677">Repeat</keyword>
<dbReference type="PROSITE" id="PS50297">
    <property type="entry name" value="ANK_REP_REGION"/>
    <property type="match status" value="3"/>
</dbReference>
<dbReference type="SUPFAM" id="SSF48403">
    <property type="entry name" value="Ankyrin repeat"/>
    <property type="match status" value="1"/>
</dbReference>
<dbReference type="EMBL" id="MPUH01002338">
    <property type="protein sequence ID" value="OMJ65210.1"/>
    <property type="molecule type" value="Genomic_DNA"/>
</dbReference>
<evidence type="ECO:0000256" key="3">
    <source>
        <dbReference type="ARBA" id="ARBA00022737"/>
    </source>
</evidence>
<protein>
    <recommendedName>
        <fullName evidence="8">Palmitoyltransferase</fullName>
        <ecNumber evidence="8">2.3.1.225</ecNumber>
    </recommendedName>
</protein>
<evidence type="ECO:0000313" key="10">
    <source>
        <dbReference type="EMBL" id="OMJ65210.1"/>
    </source>
</evidence>
<feature type="transmembrane region" description="Helical" evidence="8">
    <location>
        <begin position="424"/>
        <end position="443"/>
    </location>
</feature>
<sequence length="525" mass="59716">MIESGSSTKASLVIALQTQDLSLFVSTIKGTSLDLNKFVDPGGCNIFHDFAKAILNENQIIPFLNILLEEFKIKHPPHILTEMLNSMTVNDKQTPLHLAAKHNKLKLSREFLRLGADGLLKDINGQTIFHLASSSGNTSLFVYLYNTLSINPFTKDINSYTPLHLAVIEGHENMSLFLISISKDLDIQDNKGYTPLHLSVFSSSYKIARNLIMRGANRKARCKFGLSPEDLALSRGSVDMVKVLKAPGIVSNPCKTQMKVIGRRRFFINLLAMTIKSISIAGYCYKDYMKWYDYGALSVMFLSWVLLLIVSLKDPGYEKEKVSILELYATIKTDFICPFCAVKKINSTVHCHHCQKCVKKFDHHCPWINNCVGENNHKLFILYVFVLTIDLVLSSTITILAFFNKYYGKNKLIPTETNYKYIDLGISAFCLIILIFVIPILYIQTCNIIYKKKPHQRSHDKSLALNSRTSSETFGIRNSEEWSYSKNNMTLNSTVEFVRYCCWKKKKIPPSLSQTSNINEEPEQY</sequence>
<evidence type="ECO:0000259" key="9">
    <source>
        <dbReference type="Pfam" id="PF01529"/>
    </source>
</evidence>
<feature type="transmembrane region" description="Helical" evidence="8">
    <location>
        <begin position="291"/>
        <end position="312"/>
    </location>
</feature>
<comment type="domain">
    <text evidence="8">The DHHC domain is required for palmitoyltransferase activity.</text>
</comment>
<dbReference type="InterPro" id="IPR036770">
    <property type="entry name" value="Ankyrin_rpt-contain_sf"/>
</dbReference>
<dbReference type="GO" id="GO:0019706">
    <property type="term" value="F:protein-cysteine S-palmitoyltransferase activity"/>
    <property type="evidence" value="ECO:0007669"/>
    <property type="project" value="UniProtKB-EC"/>
</dbReference>
<keyword evidence="11" id="KW-1185">Reference proteome</keyword>